<dbReference type="Proteomes" id="UP000185622">
    <property type="component" value="Chromosome"/>
</dbReference>
<reference evidence="6 7" key="1">
    <citation type="submission" date="2017-01" db="EMBL/GenBank/DDBJ databases">
        <title>The complete genome sequence of a sulfur-oxidizing marine bacterium Thioclava sp. 25B10_4T.</title>
        <authorList>
            <person name="Liu Y."/>
            <person name="Lai Q."/>
            <person name="Shao Z."/>
        </authorList>
    </citation>
    <scope>NUCLEOTIDE SEQUENCE [LARGE SCALE GENOMIC DNA]</scope>
    <source>
        <strain evidence="6 7">25B10_4</strain>
    </source>
</reference>
<dbReference type="RefSeq" id="WP_075774389.1">
    <property type="nucleotide sequence ID" value="NZ_CP019437.1"/>
</dbReference>
<dbReference type="Gene3D" id="1.10.1040.50">
    <property type="match status" value="1"/>
</dbReference>
<keyword evidence="3" id="KW-0456">Lyase</keyword>
<accession>A0ABM6IG07</accession>
<evidence type="ECO:0000313" key="6">
    <source>
        <dbReference type="EMBL" id="AQS47710.1"/>
    </source>
</evidence>
<evidence type="ECO:0000256" key="1">
    <source>
        <dbReference type="ARBA" id="ARBA00007005"/>
    </source>
</evidence>
<keyword evidence="7" id="KW-1185">Reference proteome</keyword>
<dbReference type="InterPro" id="IPR050136">
    <property type="entry name" value="FA_oxidation_alpha_subunit"/>
</dbReference>
<dbReference type="CDD" id="cd06558">
    <property type="entry name" value="crotonase-like"/>
    <property type="match status" value="1"/>
</dbReference>
<evidence type="ECO:0000313" key="7">
    <source>
        <dbReference type="Proteomes" id="UP000185622"/>
    </source>
</evidence>
<feature type="domain" description="3-hydroxyacyl-CoA dehydrogenase C-terminal" evidence="5">
    <location>
        <begin position="455"/>
        <end position="514"/>
    </location>
</feature>
<comment type="similarity">
    <text evidence="1">In the central section; belongs to the 3-hydroxyacyl-CoA dehydrogenase family.</text>
</comment>
<dbReference type="EMBL" id="CP019437">
    <property type="protein sequence ID" value="AQS47710.1"/>
    <property type="molecule type" value="Genomic_DNA"/>
</dbReference>
<dbReference type="PANTHER" id="PTHR43612:SF3">
    <property type="entry name" value="TRIFUNCTIONAL ENZYME SUBUNIT ALPHA, MITOCHONDRIAL"/>
    <property type="match status" value="1"/>
</dbReference>
<protein>
    <recommendedName>
        <fullName evidence="5">3-hydroxyacyl-CoA dehydrogenase C-terminal domain-containing protein</fullName>
    </recommendedName>
</protein>
<evidence type="ECO:0000256" key="2">
    <source>
        <dbReference type="ARBA" id="ARBA00022963"/>
    </source>
</evidence>
<evidence type="ECO:0000256" key="4">
    <source>
        <dbReference type="ARBA" id="ARBA00023268"/>
    </source>
</evidence>
<keyword evidence="2" id="KW-0442">Lipid degradation</keyword>
<dbReference type="Gene3D" id="3.90.226.10">
    <property type="entry name" value="2-enoyl-CoA Hydratase, Chain A, domain 1"/>
    <property type="match status" value="1"/>
</dbReference>
<dbReference type="InterPro" id="IPR008927">
    <property type="entry name" value="6-PGluconate_DH-like_C_sf"/>
</dbReference>
<dbReference type="PANTHER" id="PTHR43612">
    <property type="entry name" value="TRIFUNCTIONAL ENZYME SUBUNIT ALPHA"/>
    <property type="match status" value="1"/>
</dbReference>
<evidence type="ECO:0000259" key="5">
    <source>
        <dbReference type="Pfam" id="PF00725"/>
    </source>
</evidence>
<keyword evidence="2" id="KW-0443">Lipid metabolism</keyword>
<proteinExistence type="inferred from homology"/>
<dbReference type="Pfam" id="PF00725">
    <property type="entry name" value="3HCDH"/>
    <property type="match status" value="1"/>
</dbReference>
<gene>
    <name evidence="6" type="ORF">BMG03_07785</name>
</gene>
<organism evidence="6 7">
    <name type="scientific">Thioclava nitratireducens</name>
    <dbReference type="NCBI Taxonomy" id="1915078"/>
    <lineage>
        <taxon>Bacteria</taxon>
        <taxon>Pseudomonadati</taxon>
        <taxon>Pseudomonadota</taxon>
        <taxon>Alphaproteobacteria</taxon>
        <taxon>Rhodobacterales</taxon>
        <taxon>Paracoccaceae</taxon>
        <taxon>Thioclava</taxon>
    </lineage>
</organism>
<name>A0ABM6IG07_9RHOB</name>
<dbReference type="SUPFAM" id="SSF48179">
    <property type="entry name" value="6-phosphogluconate dehydrogenase C-terminal domain-like"/>
    <property type="match status" value="2"/>
</dbReference>
<dbReference type="SUPFAM" id="SSF52096">
    <property type="entry name" value="ClpP/crotonase"/>
    <property type="match status" value="1"/>
</dbReference>
<dbReference type="InterPro" id="IPR029045">
    <property type="entry name" value="ClpP/crotonase-like_dom_sf"/>
</dbReference>
<sequence length="665" mass="68854">MAKRVKFRTQDGLAWLTLAALDDQGARAGITAEMRQAIGGVLDRVAGDSSLRGLVLQGGASGWPCAPDPLEDFDEISPRAGKGDAVPSLSELCRRLGALDLPVLARLSGRIAGGAMALAQAADLRIADPDTCFAAPEFALGGFVGAGGLVRLARRIGGARALALVAAGEEVEAEPARAQGQCDLVLGATDRSQIAAALDMLIAEGVPRTDTALDDPAAYLNDLAPLRAQLGKGPLAPVGARLFEVVEGALLLPLDEALDVEAVALQDLLDAPLSRALRHAARVTRRAAHLPGEGHPTAPPPLRIGLWDQPAGMAGGLLAAGHEVVFGATDPAAIETAFADIARKQEIAVQSGSLSPDIREADWARLGAAMTREGLSGSDAIIATGTGAFPAAPLSARNAEDLPEGAEEFGLRSTGDLCEIVPPDGALPADLYAMAGLMRQGGMQVLRGGPGIGGIADHLRLAYIAAAERAVLAGASVAQVDAAIREAGGARPPLELTDRLGIDAVLEDFARLHRPFGPLLSLLALDAAAKGAGQKGFYDWSEDSPRPVPDQAEALAALRDEAGIVPRRLSNARIRARILAELANCGAELLQHAQAHRAGDIDVAARHVLGFAPQMGGVMFAADRAGLLATRKLLRELVEEGAPEPVTLWDVLIRNGKCFADLDDA</sequence>
<dbReference type="InterPro" id="IPR001753">
    <property type="entry name" value="Enoyl-CoA_hydra/iso"/>
</dbReference>
<evidence type="ECO:0000256" key="3">
    <source>
        <dbReference type="ARBA" id="ARBA00023239"/>
    </source>
</evidence>
<dbReference type="Pfam" id="PF00378">
    <property type="entry name" value="ECH_1"/>
    <property type="match status" value="1"/>
</dbReference>
<keyword evidence="4" id="KW-0511">Multifunctional enzyme</keyword>
<dbReference type="InterPro" id="IPR006108">
    <property type="entry name" value="3HC_DH_C"/>
</dbReference>